<dbReference type="InterPro" id="IPR044946">
    <property type="entry name" value="Restrct_endonuc_typeI_TRD_sf"/>
</dbReference>
<dbReference type="SUPFAM" id="SSF116734">
    <property type="entry name" value="DNA methylase specificity domain"/>
    <property type="match status" value="2"/>
</dbReference>
<dbReference type="Proteomes" id="UP000530571">
    <property type="component" value="Unassembled WGS sequence"/>
</dbReference>
<dbReference type="PANTHER" id="PTHR30408:SF12">
    <property type="entry name" value="TYPE I RESTRICTION ENZYME MJAVIII SPECIFICITY SUBUNIT"/>
    <property type="match status" value="1"/>
</dbReference>
<reference evidence="5 6" key="1">
    <citation type="submission" date="2020-08" db="EMBL/GenBank/DDBJ databases">
        <title>Genomic Encyclopedia of Type Strains, Phase IV (KMG-IV): sequencing the most valuable type-strain genomes for metagenomic binning, comparative biology and taxonomic classification.</title>
        <authorList>
            <person name="Goeker M."/>
        </authorList>
    </citation>
    <scope>NUCLEOTIDE SEQUENCE [LARGE SCALE GENOMIC DNA]</scope>
    <source>
        <strain evidence="5 6">DSM 28101</strain>
    </source>
</reference>
<comment type="caution">
    <text evidence="5">The sequence shown here is derived from an EMBL/GenBank/DDBJ whole genome shotgun (WGS) entry which is preliminary data.</text>
</comment>
<proteinExistence type="inferred from homology"/>
<dbReference type="GO" id="GO:0009035">
    <property type="term" value="F:type I site-specific deoxyribonuclease activity"/>
    <property type="evidence" value="ECO:0007669"/>
    <property type="project" value="UniProtKB-EC"/>
</dbReference>
<accession>A0A7W6KKG0</accession>
<dbReference type="EC" id="3.1.21.3" evidence="5"/>
<sequence length="374" mass="41058">MSREVPEGWRRSKLGDLIQLEYGKALAAAERREGDVPVFGSSGIVGYHDKAAAAGPSIVISRKGSLGGVFYVESGFWPIDTTYFVAQRENSNWRWLTYLLKFASLERLNEATGVPGLNRDKTAKEEVFVPPLHEQRRIAEILSSVDEAIAATRAVIEQTRKVKQGMLERLLTKGIGHTRFKQTEIGEIPEGWAVAKFGEIFKLTSGKLKSVKSLSPEQSDTSPYPAYGGNGVAGYTSECLVDDDLIVIGRVGEYCGSAYRSLGKAWITDNALYTKEFLAEVDRDYVHFAFSLVPLMNIRGGGGQPLVSQTAIYAQVLALPKLDEQRAIVEILKGFENTASDLHLSKLIEIKSALMSDLLTGRKRVTDALPVAAE</sequence>
<evidence type="ECO:0000313" key="5">
    <source>
        <dbReference type="EMBL" id="MBB4122969.1"/>
    </source>
</evidence>
<evidence type="ECO:0000313" key="6">
    <source>
        <dbReference type="Proteomes" id="UP000530571"/>
    </source>
</evidence>
<comment type="similarity">
    <text evidence="1">Belongs to the type-I restriction system S methylase family.</text>
</comment>
<feature type="domain" description="Type I restriction modification DNA specificity" evidence="4">
    <location>
        <begin position="6"/>
        <end position="156"/>
    </location>
</feature>
<dbReference type="CDD" id="cd17266">
    <property type="entry name" value="RMtype1_S_Sau1132ORF3780P-TRD2-CR2_like"/>
    <property type="match status" value="1"/>
</dbReference>
<organism evidence="5 6">
    <name type="scientific">Martelella radicis</name>
    <dbReference type="NCBI Taxonomy" id="1397476"/>
    <lineage>
        <taxon>Bacteria</taxon>
        <taxon>Pseudomonadati</taxon>
        <taxon>Pseudomonadota</taxon>
        <taxon>Alphaproteobacteria</taxon>
        <taxon>Hyphomicrobiales</taxon>
        <taxon>Aurantimonadaceae</taxon>
        <taxon>Martelella</taxon>
    </lineage>
</organism>
<dbReference type="GO" id="GO:0009307">
    <property type="term" value="P:DNA restriction-modification system"/>
    <property type="evidence" value="ECO:0007669"/>
    <property type="project" value="UniProtKB-KW"/>
</dbReference>
<dbReference type="RefSeq" id="WP_183487451.1">
    <property type="nucleotide sequence ID" value="NZ_JACIDZ010000009.1"/>
</dbReference>
<dbReference type="InterPro" id="IPR052021">
    <property type="entry name" value="Type-I_RS_S_subunit"/>
</dbReference>
<dbReference type="CDD" id="cd17267">
    <property type="entry name" value="RMtype1_S_EcoAO83I-TRD1-CR1_like"/>
    <property type="match status" value="1"/>
</dbReference>
<evidence type="ECO:0000256" key="3">
    <source>
        <dbReference type="ARBA" id="ARBA00023125"/>
    </source>
</evidence>
<dbReference type="Pfam" id="PF01420">
    <property type="entry name" value="Methylase_S"/>
    <property type="match status" value="2"/>
</dbReference>
<evidence type="ECO:0000256" key="1">
    <source>
        <dbReference type="ARBA" id="ARBA00010923"/>
    </source>
</evidence>
<dbReference type="GO" id="GO:0003677">
    <property type="term" value="F:DNA binding"/>
    <property type="evidence" value="ECO:0007669"/>
    <property type="project" value="UniProtKB-KW"/>
</dbReference>
<keyword evidence="3" id="KW-0238">DNA-binding</keyword>
<dbReference type="AlphaFoldDB" id="A0A7W6KKG0"/>
<dbReference type="Gene3D" id="1.10.287.1120">
    <property type="entry name" value="Bipartite methylase S protein"/>
    <property type="match status" value="1"/>
</dbReference>
<dbReference type="PANTHER" id="PTHR30408">
    <property type="entry name" value="TYPE-1 RESTRICTION ENZYME ECOKI SPECIFICITY PROTEIN"/>
    <property type="match status" value="1"/>
</dbReference>
<dbReference type="Gene3D" id="3.90.220.20">
    <property type="entry name" value="DNA methylase specificity domains"/>
    <property type="match status" value="2"/>
</dbReference>
<dbReference type="EMBL" id="JACIDZ010000009">
    <property type="protein sequence ID" value="MBB4122969.1"/>
    <property type="molecule type" value="Genomic_DNA"/>
</dbReference>
<keyword evidence="2" id="KW-0680">Restriction system</keyword>
<dbReference type="InterPro" id="IPR000055">
    <property type="entry name" value="Restrct_endonuc_typeI_TRD"/>
</dbReference>
<evidence type="ECO:0000259" key="4">
    <source>
        <dbReference type="Pfam" id="PF01420"/>
    </source>
</evidence>
<name>A0A7W6KKG0_9HYPH</name>
<gene>
    <name evidence="5" type="ORF">GGR30_002904</name>
</gene>
<keyword evidence="6" id="KW-1185">Reference proteome</keyword>
<protein>
    <submittedName>
        <fullName evidence="5">Type I restriction enzyme S subunit</fullName>
        <ecNumber evidence="5">3.1.21.3</ecNumber>
    </submittedName>
</protein>
<keyword evidence="5" id="KW-0378">Hydrolase</keyword>
<evidence type="ECO:0000256" key="2">
    <source>
        <dbReference type="ARBA" id="ARBA00022747"/>
    </source>
</evidence>
<feature type="domain" description="Type I restriction modification DNA specificity" evidence="4">
    <location>
        <begin position="189"/>
        <end position="351"/>
    </location>
</feature>